<dbReference type="InterPro" id="IPR004370">
    <property type="entry name" value="4-OT-like_dom"/>
</dbReference>
<comment type="caution">
    <text evidence="4">The sequence shown here is derived from an EMBL/GenBank/DDBJ whole genome shotgun (WGS) entry which is preliminary data.</text>
</comment>
<dbReference type="InterPro" id="IPR032710">
    <property type="entry name" value="NTF2-like_dom_sf"/>
</dbReference>
<dbReference type="Gene3D" id="3.10.450.50">
    <property type="match status" value="1"/>
</dbReference>
<dbReference type="SUPFAM" id="SSF55331">
    <property type="entry name" value="Tautomerase/MIF"/>
    <property type="match status" value="1"/>
</dbReference>
<evidence type="ECO:0000256" key="1">
    <source>
        <dbReference type="ARBA" id="ARBA00023235"/>
    </source>
</evidence>
<reference evidence="4 5" key="1">
    <citation type="submission" date="2024-07" db="EMBL/GenBank/DDBJ databases">
        <title>Marimonas sp.nov., isolated from tidal-flat sediment.</title>
        <authorList>
            <person name="Jayan J.N."/>
            <person name="Lee S.S."/>
        </authorList>
    </citation>
    <scope>NUCLEOTIDE SEQUENCE [LARGE SCALE GENOMIC DNA]</scope>
    <source>
        <strain evidence="4 5">MJW-29</strain>
    </source>
</reference>
<dbReference type="InterPro" id="IPR037401">
    <property type="entry name" value="SnoaL-like"/>
</dbReference>
<evidence type="ECO:0000259" key="3">
    <source>
        <dbReference type="Pfam" id="PF12680"/>
    </source>
</evidence>
<dbReference type="Pfam" id="PF01361">
    <property type="entry name" value="Tautomerase"/>
    <property type="match status" value="1"/>
</dbReference>
<dbReference type="Gene3D" id="3.30.429.10">
    <property type="entry name" value="Macrophage Migration Inhibitory Factor"/>
    <property type="match status" value="1"/>
</dbReference>
<keyword evidence="5" id="KW-1185">Reference proteome</keyword>
<feature type="domain" description="4-oxalocrotonate tautomerase-like" evidence="2">
    <location>
        <begin position="2"/>
        <end position="54"/>
    </location>
</feature>
<proteinExistence type="predicted"/>
<dbReference type="InterPro" id="IPR014347">
    <property type="entry name" value="Tautomerase/MIF_sf"/>
</dbReference>
<dbReference type="SUPFAM" id="SSF54427">
    <property type="entry name" value="NTF2-like"/>
    <property type="match status" value="1"/>
</dbReference>
<accession>A0ABV3RRI5</accession>
<dbReference type="RefSeq" id="WP_367879259.1">
    <property type="nucleotide sequence ID" value="NZ_JBFNXX010000017.1"/>
</dbReference>
<evidence type="ECO:0000313" key="4">
    <source>
        <dbReference type="EMBL" id="MEW9921559.1"/>
    </source>
</evidence>
<organism evidence="4 5">
    <name type="scientific">Sulfitobacter sediminis</name>
    <dbReference type="NCBI Taxonomy" id="3234186"/>
    <lineage>
        <taxon>Bacteria</taxon>
        <taxon>Pseudomonadati</taxon>
        <taxon>Pseudomonadota</taxon>
        <taxon>Alphaproteobacteria</taxon>
        <taxon>Rhodobacterales</taxon>
        <taxon>Roseobacteraceae</taxon>
        <taxon>Sulfitobacter</taxon>
    </lineage>
</organism>
<evidence type="ECO:0000259" key="2">
    <source>
        <dbReference type="Pfam" id="PF01361"/>
    </source>
</evidence>
<sequence length="195" mass="21716">MPIVELHVLEGYGAEDKRRLGEALTDAVRFVVPAAPEAITVMIHEMPEPHYYRGRTTRGGAAALPDPKELVRSYLAAMEARDLAKAEGMLGECFTMQFPGTVPMTKLKELIEWAAPRYRFVTKTYEGFDAMQSEGAAAIVYCRGTLSGEWPDGTPFDGIRFIDRFEVEGGKITKQDVWNDMGEVRGTARKAEVRP</sequence>
<dbReference type="Proteomes" id="UP001556098">
    <property type="component" value="Unassembled WGS sequence"/>
</dbReference>
<dbReference type="Pfam" id="PF12680">
    <property type="entry name" value="SnoaL_2"/>
    <property type="match status" value="1"/>
</dbReference>
<gene>
    <name evidence="4" type="ORF">AB2B41_18270</name>
</gene>
<dbReference type="EMBL" id="JBFNXX010000017">
    <property type="protein sequence ID" value="MEW9921559.1"/>
    <property type="molecule type" value="Genomic_DNA"/>
</dbReference>
<protein>
    <submittedName>
        <fullName evidence="4">Tautomerase family protein</fullName>
    </submittedName>
</protein>
<name>A0ABV3RRI5_9RHOB</name>
<keyword evidence="1" id="KW-0413">Isomerase</keyword>
<evidence type="ECO:0000313" key="5">
    <source>
        <dbReference type="Proteomes" id="UP001556098"/>
    </source>
</evidence>
<feature type="domain" description="SnoaL-like" evidence="3">
    <location>
        <begin position="71"/>
        <end position="174"/>
    </location>
</feature>